<feature type="compositionally biased region" description="Low complexity" evidence="1">
    <location>
        <begin position="44"/>
        <end position="60"/>
    </location>
</feature>
<protein>
    <submittedName>
        <fullName evidence="2">Uncharacterized protein</fullName>
    </submittedName>
</protein>
<dbReference type="Proteomes" id="UP000324222">
    <property type="component" value="Unassembled WGS sequence"/>
</dbReference>
<keyword evidence="3" id="KW-1185">Reference proteome</keyword>
<feature type="compositionally biased region" description="Basic residues" evidence="1">
    <location>
        <begin position="1"/>
        <end position="10"/>
    </location>
</feature>
<gene>
    <name evidence="2" type="ORF">E2C01_024652</name>
</gene>
<organism evidence="2 3">
    <name type="scientific">Portunus trituberculatus</name>
    <name type="common">Swimming crab</name>
    <name type="synonym">Neptunus trituberculatus</name>
    <dbReference type="NCBI Taxonomy" id="210409"/>
    <lineage>
        <taxon>Eukaryota</taxon>
        <taxon>Metazoa</taxon>
        <taxon>Ecdysozoa</taxon>
        <taxon>Arthropoda</taxon>
        <taxon>Crustacea</taxon>
        <taxon>Multicrustacea</taxon>
        <taxon>Malacostraca</taxon>
        <taxon>Eumalacostraca</taxon>
        <taxon>Eucarida</taxon>
        <taxon>Decapoda</taxon>
        <taxon>Pleocyemata</taxon>
        <taxon>Brachyura</taxon>
        <taxon>Eubrachyura</taxon>
        <taxon>Portunoidea</taxon>
        <taxon>Portunidae</taxon>
        <taxon>Portuninae</taxon>
        <taxon>Portunus</taxon>
    </lineage>
</organism>
<name>A0A5B7EDC0_PORTR</name>
<evidence type="ECO:0000313" key="2">
    <source>
        <dbReference type="EMBL" id="MPC31365.1"/>
    </source>
</evidence>
<evidence type="ECO:0000313" key="3">
    <source>
        <dbReference type="Proteomes" id="UP000324222"/>
    </source>
</evidence>
<reference evidence="2 3" key="1">
    <citation type="submission" date="2019-05" db="EMBL/GenBank/DDBJ databases">
        <title>Another draft genome of Portunus trituberculatus and its Hox gene families provides insights of decapod evolution.</title>
        <authorList>
            <person name="Jeong J.-H."/>
            <person name="Song I."/>
            <person name="Kim S."/>
            <person name="Choi T."/>
            <person name="Kim D."/>
            <person name="Ryu S."/>
            <person name="Kim W."/>
        </authorList>
    </citation>
    <scope>NUCLEOTIDE SEQUENCE [LARGE SCALE GENOMIC DNA]</scope>
    <source>
        <tissue evidence="2">Muscle</tissue>
    </source>
</reference>
<sequence length="109" mass="12921">MARRGRRTGSRNKNIGEKKNNNKINKRKENKKENTKDKKHQHHYYYYYQQQQKQQQQQQQGNTDGKGWVAGQVRRCQSLLTPPSFSGLNKHTNRQFNSRWCGWPGGVCD</sequence>
<proteinExistence type="predicted"/>
<dbReference type="EMBL" id="VSRR010002422">
    <property type="protein sequence ID" value="MPC31365.1"/>
    <property type="molecule type" value="Genomic_DNA"/>
</dbReference>
<evidence type="ECO:0000256" key="1">
    <source>
        <dbReference type="SAM" id="MobiDB-lite"/>
    </source>
</evidence>
<feature type="region of interest" description="Disordered" evidence="1">
    <location>
        <begin position="1"/>
        <end position="69"/>
    </location>
</feature>
<accession>A0A5B7EDC0</accession>
<dbReference type="AlphaFoldDB" id="A0A5B7EDC0"/>
<comment type="caution">
    <text evidence="2">The sequence shown here is derived from an EMBL/GenBank/DDBJ whole genome shotgun (WGS) entry which is preliminary data.</text>
</comment>